<gene>
    <name evidence="1" type="ORF">NT26_2372</name>
</gene>
<organism evidence="1 2">
    <name type="scientific">Pseudorhizobium banfieldiae</name>
    <dbReference type="NCBI Taxonomy" id="1125847"/>
    <lineage>
        <taxon>Bacteria</taxon>
        <taxon>Pseudomonadati</taxon>
        <taxon>Pseudomonadota</taxon>
        <taxon>Alphaproteobacteria</taxon>
        <taxon>Hyphomicrobiales</taxon>
        <taxon>Rhizobiaceae</taxon>
        <taxon>Rhizobium/Agrobacterium group</taxon>
        <taxon>Pseudorhizobium</taxon>
    </lineage>
</organism>
<keyword evidence="2" id="KW-1185">Reference proteome</keyword>
<dbReference type="AlphaFoldDB" id="L0NGY9"/>
<evidence type="ECO:0000313" key="2">
    <source>
        <dbReference type="Proteomes" id="UP000010792"/>
    </source>
</evidence>
<accession>L0NGY9</accession>
<proteinExistence type="predicted"/>
<sequence length="22" mass="2398">MLVEERPLDVASAIRETIARAG</sequence>
<dbReference type="KEGG" id="rht:NT26_2372"/>
<dbReference type="Proteomes" id="UP000010792">
    <property type="component" value="Chromosome"/>
</dbReference>
<name>L0NGY9_9HYPH</name>
<evidence type="ECO:0000313" key="1">
    <source>
        <dbReference type="EMBL" id="CCF20096.1"/>
    </source>
</evidence>
<reference evidence="1 2" key="1">
    <citation type="journal article" date="2013" name="Genome Biol. Evol.">
        <title>Life in an arsenic-containing gold mine: genome and physiology of the autotrophic arsenite-oxidizing bacterium rhizobium sp. NT-26.</title>
        <authorList>
            <person name="Andres J."/>
            <person name="Arsene-Ploetze F."/>
            <person name="Barbe V."/>
            <person name="Brochier-Armanet C."/>
            <person name="Cleiss-Arnold J."/>
            <person name="Coppee J.Y."/>
            <person name="Dillies M.A."/>
            <person name="Geist"/>
            <person name="L"/>
            <person name="Joublin A."/>
            <person name="Koechler S."/>
            <person name="Lassalle F."/>
            <person name="Marchal M."/>
            <person name="Medigue C."/>
            <person name="Muller D."/>
            <person name="Nesme X."/>
            <person name="Plewniak F."/>
            <person name="Proux C."/>
            <person name="Ramirez-Bahena M.H."/>
            <person name="Schenowitz C."/>
            <person name="Sismeiro O."/>
            <person name="Vallenet D."/>
            <person name="Santini J.M."/>
            <person name="Bertin P.N."/>
        </authorList>
    </citation>
    <scope>NUCLEOTIDE SEQUENCE [LARGE SCALE GENOMIC DNA]</scope>
    <source>
        <strain evidence="1 2">NT-26</strain>
    </source>
</reference>
<protein>
    <submittedName>
        <fullName evidence="1">Uncharacterized protein</fullName>
    </submittedName>
</protein>
<dbReference type="EMBL" id="FO082820">
    <property type="protein sequence ID" value="CCF20096.1"/>
    <property type="molecule type" value="Genomic_DNA"/>
</dbReference>